<comment type="caution">
    <text evidence="2">The sequence shown here is derived from an EMBL/GenBank/DDBJ whole genome shotgun (WGS) entry which is preliminary data.</text>
</comment>
<feature type="region of interest" description="Disordered" evidence="1">
    <location>
        <begin position="108"/>
        <end position="127"/>
    </location>
</feature>
<evidence type="ECO:0000313" key="2">
    <source>
        <dbReference type="EMBL" id="PZG02340.1"/>
    </source>
</evidence>
<accession>A0A2W2DN80</accession>
<proteinExistence type="predicted"/>
<dbReference type="EMBL" id="POUB01000010">
    <property type="protein sequence ID" value="PZG02340.1"/>
    <property type="molecule type" value="Genomic_DNA"/>
</dbReference>
<dbReference type="InterPro" id="IPR009412">
    <property type="entry name" value="DUF1062"/>
</dbReference>
<keyword evidence="3" id="KW-1185">Reference proteome</keyword>
<dbReference type="Pfam" id="PF06353">
    <property type="entry name" value="DUF1062"/>
    <property type="match status" value="1"/>
</dbReference>
<protein>
    <recommendedName>
        <fullName evidence="4">DUF1062 domain-containing protein</fullName>
    </recommendedName>
</protein>
<name>A0A2W2DN80_9ACTN</name>
<dbReference type="AlphaFoldDB" id="A0A2W2DN80"/>
<sequence>MLSWAARRSHPPLLAFRCVHCHSGPADTGDGKFRVNANRKPPDIWLLVACVSCDRISKITVHDRVPVRYLDPILLWGYSGNSSRRGPEPGREARWPCPGLHHSAVRARSLMTGRERRSGPARYRRQR</sequence>
<organism evidence="2 3">
    <name type="scientific">Micromonospora deserti</name>
    <dbReference type="NCBI Taxonomy" id="2070366"/>
    <lineage>
        <taxon>Bacteria</taxon>
        <taxon>Bacillati</taxon>
        <taxon>Actinomycetota</taxon>
        <taxon>Actinomycetes</taxon>
        <taxon>Micromonosporales</taxon>
        <taxon>Micromonosporaceae</taxon>
        <taxon>Micromonospora</taxon>
    </lineage>
</organism>
<evidence type="ECO:0000313" key="3">
    <source>
        <dbReference type="Proteomes" id="UP000248749"/>
    </source>
</evidence>
<reference evidence="2 3" key="1">
    <citation type="submission" date="2018-01" db="EMBL/GenBank/DDBJ databases">
        <title>Draft genome sequence of Salinispora sp. 13K206.</title>
        <authorList>
            <person name="Sahin N."/>
            <person name="Saygin H."/>
            <person name="Ay H."/>
        </authorList>
    </citation>
    <scope>NUCLEOTIDE SEQUENCE [LARGE SCALE GENOMIC DNA]</scope>
    <source>
        <strain evidence="2 3">13K206</strain>
    </source>
</reference>
<dbReference type="OrthoDB" id="9810886at2"/>
<dbReference type="Proteomes" id="UP000248749">
    <property type="component" value="Unassembled WGS sequence"/>
</dbReference>
<evidence type="ECO:0008006" key="4">
    <source>
        <dbReference type="Google" id="ProtNLM"/>
    </source>
</evidence>
<evidence type="ECO:0000256" key="1">
    <source>
        <dbReference type="SAM" id="MobiDB-lite"/>
    </source>
</evidence>
<gene>
    <name evidence="2" type="ORF">C1I99_03100</name>
</gene>